<reference evidence="1 2" key="1">
    <citation type="journal article" date="2019" name="Syst. Appl. Microbiol.">
        <title>Microvirga tunisiensis sp. nov., a root nodule symbiotic bacterium isolated from Lupinus micranthus and L. luteus grown in Northern Tunisia.</title>
        <authorList>
            <person name="Msaddak A."/>
            <person name="Rejili M."/>
            <person name="Duran D."/>
            <person name="Mars M."/>
            <person name="Palacios J.M."/>
            <person name="Ruiz-Argueso T."/>
            <person name="Rey L."/>
            <person name="Imperial J."/>
        </authorList>
    </citation>
    <scope>NUCLEOTIDE SEQUENCE [LARGE SCALE GENOMIC DNA]</scope>
    <source>
        <strain evidence="1 2">Lmie10</strain>
    </source>
</reference>
<dbReference type="EMBL" id="VOSK01000402">
    <property type="protein sequence ID" value="MPR30594.1"/>
    <property type="molecule type" value="Genomic_DNA"/>
</dbReference>
<evidence type="ECO:0000313" key="2">
    <source>
        <dbReference type="Proteomes" id="UP000403266"/>
    </source>
</evidence>
<dbReference type="RefSeq" id="WP_152717418.1">
    <property type="nucleotide sequence ID" value="NZ_VOSJ01000430.1"/>
</dbReference>
<protein>
    <submittedName>
        <fullName evidence="1">Uncharacterized protein</fullName>
    </submittedName>
</protein>
<keyword evidence="2" id="KW-1185">Reference proteome</keyword>
<dbReference type="Proteomes" id="UP000403266">
    <property type="component" value="Unassembled WGS sequence"/>
</dbReference>
<dbReference type="AlphaFoldDB" id="A0A5N7MWX5"/>
<gene>
    <name evidence="1" type="ORF">FS320_37785</name>
</gene>
<accession>A0A5N7MWX5</accession>
<comment type="caution">
    <text evidence="1">The sequence shown here is derived from an EMBL/GenBank/DDBJ whole genome shotgun (WGS) entry which is preliminary data.</text>
</comment>
<organism evidence="1 2">
    <name type="scientific">Microvirga tunisiensis</name>
    <dbReference type="NCBI Taxonomy" id="2108360"/>
    <lineage>
        <taxon>Bacteria</taxon>
        <taxon>Pseudomonadati</taxon>
        <taxon>Pseudomonadota</taxon>
        <taxon>Alphaproteobacteria</taxon>
        <taxon>Hyphomicrobiales</taxon>
        <taxon>Methylobacteriaceae</taxon>
        <taxon>Microvirga</taxon>
    </lineage>
</organism>
<sequence length="152" mass="16847">MTTLAVGYNSRGSYVPDGDTGFHYDPGDQVIVTAGLQYMSEDWLLSVTGILTRETTSKLAGVEFFRPGTTFAILGQGVHKWSPQHATTASLYFNNTEKNAVLDFFTGALILLCHKLTRRAIVGRSIMRRRVMNLPIPSETREARFAAYVDAL</sequence>
<name>A0A5N7MWX5_9HYPH</name>
<evidence type="ECO:0000313" key="1">
    <source>
        <dbReference type="EMBL" id="MPR30594.1"/>
    </source>
</evidence>
<proteinExistence type="predicted"/>
<feature type="non-terminal residue" evidence="1">
    <location>
        <position position="152"/>
    </location>
</feature>